<feature type="compositionally biased region" description="Basic and acidic residues" evidence="1">
    <location>
        <begin position="59"/>
        <end position="89"/>
    </location>
</feature>
<dbReference type="Proteomes" id="UP000467840">
    <property type="component" value="Chromosome 5"/>
</dbReference>
<name>A0A6A6NJU6_HEVBR</name>
<keyword evidence="3" id="KW-1185">Reference proteome</keyword>
<sequence length="241" mass="27238">MDQTRLAAIATRFYRVLSLAHNQVQQRGFAAISSGRAADPAVYSGDRDREVKPAVLSGKPEETRNLYEPEPAKRETETEVEYKPSKETEPLAPPKPPYVSSPRLESIGVNHPVEPQIQQKRQNSPVTLEEINCAGLDGTPWPMEKGTQVQEDDKDYYRHHKASPLSEIKFADTRTPIRRASDSTVDASGMGRDVIGWRPEQLDTAEEALERARKIWRENAMRGDPDSPHGRVLRVLRGEWF</sequence>
<accession>A0A6A6NJU6</accession>
<feature type="region of interest" description="Disordered" evidence="1">
    <location>
        <begin position="36"/>
        <end position="97"/>
    </location>
</feature>
<comment type="caution">
    <text evidence="2">The sequence shown here is derived from an EMBL/GenBank/DDBJ whole genome shotgun (WGS) entry which is preliminary data.</text>
</comment>
<proteinExistence type="predicted"/>
<reference evidence="2 3" key="1">
    <citation type="journal article" date="2020" name="Mol. Plant">
        <title>The Chromosome-Based Rubber Tree Genome Provides New Insights into Spurge Genome Evolution and Rubber Biosynthesis.</title>
        <authorList>
            <person name="Liu J."/>
            <person name="Shi C."/>
            <person name="Shi C.C."/>
            <person name="Li W."/>
            <person name="Zhang Q.J."/>
            <person name="Zhang Y."/>
            <person name="Li K."/>
            <person name="Lu H.F."/>
            <person name="Shi C."/>
            <person name="Zhu S.T."/>
            <person name="Xiao Z.Y."/>
            <person name="Nan H."/>
            <person name="Yue Y."/>
            <person name="Zhu X.G."/>
            <person name="Wu Y."/>
            <person name="Hong X.N."/>
            <person name="Fan G.Y."/>
            <person name="Tong Y."/>
            <person name="Zhang D."/>
            <person name="Mao C.L."/>
            <person name="Liu Y.L."/>
            <person name="Hao S.J."/>
            <person name="Liu W.Q."/>
            <person name="Lv M.Q."/>
            <person name="Zhang H.B."/>
            <person name="Liu Y."/>
            <person name="Hu-Tang G.R."/>
            <person name="Wang J.P."/>
            <person name="Wang J.H."/>
            <person name="Sun Y.H."/>
            <person name="Ni S.B."/>
            <person name="Chen W.B."/>
            <person name="Zhang X.C."/>
            <person name="Jiao Y.N."/>
            <person name="Eichler E.E."/>
            <person name="Li G.H."/>
            <person name="Liu X."/>
            <person name="Gao L.Z."/>
        </authorList>
    </citation>
    <scope>NUCLEOTIDE SEQUENCE [LARGE SCALE GENOMIC DNA]</scope>
    <source>
        <strain evidence="3">cv. GT1</strain>
        <tissue evidence="2">Leaf</tissue>
    </source>
</reference>
<dbReference type="PANTHER" id="PTHR35985:SF1">
    <property type="entry name" value="OS07G0675200 PROTEIN"/>
    <property type="match status" value="1"/>
</dbReference>
<gene>
    <name evidence="2" type="ORF">GH714_022835</name>
</gene>
<evidence type="ECO:0000256" key="1">
    <source>
        <dbReference type="SAM" id="MobiDB-lite"/>
    </source>
</evidence>
<dbReference type="PANTHER" id="PTHR35985">
    <property type="entry name" value="OS07G0675200 PROTEIN"/>
    <property type="match status" value="1"/>
</dbReference>
<organism evidence="2 3">
    <name type="scientific">Hevea brasiliensis</name>
    <name type="common">Para rubber tree</name>
    <name type="synonym">Siphonia brasiliensis</name>
    <dbReference type="NCBI Taxonomy" id="3981"/>
    <lineage>
        <taxon>Eukaryota</taxon>
        <taxon>Viridiplantae</taxon>
        <taxon>Streptophyta</taxon>
        <taxon>Embryophyta</taxon>
        <taxon>Tracheophyta</taxon>
        <taxon>Spermatophyta</taxon>
        <taxon>Magnoliopsida</taxon>
        <taxon>eudicotyledons</taxon>
        <taxon>Gunneridae</taxon>
        <taxon>Pentapetalae</taxon>
        <taxon>rosids</taxon>
        <taxon>fabids</taxon>
        <taxon>Malpighiales</taxon>
        <taxon>Euphorbiaceae</taxon>
        <taxon>Crotonoideae</taxon>
        <taxon>Micrandreae</taxon>
        <taxon>Hevea</taxon>
    </lineage>
</organism>
<protein>
    <submittedName>
        <fullName evidence="2">Uncharacterized protein</fullName>
    </submittedName>
</protein>
<dbReference type="AlphaFoldDB" id="A0A6A6NJU6"/>
<evidence type="ECO:0000313" key="3">
    <source>
        <dbReference type="Proteomes" id="UP000467840"/>
    </source>
</evidence>
<evidence type="ECO:0000313" key="2">
    <source>
        <dbReference type="EMBL" id="KAF2325112.1"/>
    </source>
</evidence>
<dbReference type="EMBL" id="JAAGAX010000001">
    <property type="protein sequence ID" value="KAF2325112.1"/>
    <property type="molecule type" value="Genomic_DNA"/>
</dbReference>